<dbReference type="Pfam" id="PF24444">
    <property type="entry name" value="DUF7563"/>
    <property type="match status" value="1"/>
</dbReference>
<sequence length="88" mass="9910">MSTKRPSWTPTQMTSNNECQNCGAHVTPQTARGYGDENDDLWHCPNCPEIAIRDMRQGAGKNPDYDPAIDRGDTSDHHPIFPQRGENR</sequence>
<dbReference type="OrthoDB" id="195311at2157"/>
<dbReference type="AlphaFoldDB" id="A0A1N7G4Q6"/>
<evidence type="ECO:0000313" key="2">
    <source>
        <dbReference type="EMBL" id="APX98730.1"/>
    </source>
</evidence>
<dbReference type="RefSeq" id="WP_076584209.1">
    <property type="nucleotide sequence ID" value="NZ_CP019330.1"/>
</dbReference>
<keyword evidence="2" id="KW-0614">Plasmid</keyword>
<organism evidence="3 4">
    <name type="scientific">Natronorubrum daqingense</name>
    <dbReference type="NCBI Taxonomy" id="588898"/>
    <lineage>
        <taxon>Archaea</taxon>
        <taxon>Methanobacteriati</taxon>
        <taxon>Methanobacteriota</taxon>
        <taxon>Stenosarchaea group</taxon>
        <taxon>Halobacteria</taxon>
        <taxon>Halobacteriales</taxon>
        <taxon>Natrialbaceae</taxon>
        <taxon>Natronorubrum</taxon>
    </lineage>
</organism>
<dbReference type="InterPro" id="IPR055985">
    <property type="entry name" value="DUF7563"/>
</dbReference>
<dbReference type="Proteomes" id="UP000187321">
    <property type="component" value="Plasmid unnamed3"/>
</dbReference>
<dbReference type="GeneID" id="30958011"/>
<feature type="compositionally biased region" description="Basic and acidic residues" evidence="1">
    <location>
        <begin position="68"/>
        <end position="88"/>
    </location>
</feature>
<geneLocation type="plasmid" evidence="2">
    <name>unnamed3</name>
</geneLocation>
<dbReference type="KEGG" id="hda:BB347_18670"/>
<feature type="region of interest" description="Disordered" evidence="1">
    <location>
        <begin position="56"/>
        <end position="88"/>
    </location>
</feature>
<accession>A0A1N7G4Q6</accession>
<protein>
    <submittedName>
        <fullName evidence="3">Uncharacterized protein</fullName>
    </submittedName>
</protein>
<evidence type="ECO:0000313" key="5">
    <source>
        <dbReference type="Proteomes" id="UP000187321"/>
    </source>
</evidence>
<dbReference type="EMBL" id="CP019330">
    <property type="protein sequence ID" value="APX98730.1"/>
    <property type="molecule type" value="Genomic_DNA"/>
</dbReference>
<name>A0A1N7G4Q6_9EURY</name>
<reference evidence="3 4" key="2">
    <citation type="submission" date="2017-01" db="EMBL/GenBank/DDBJ databases">
        <authorList>
            <person name="Mah S.A."/>
            <person name="Swanson W.J."/>
            <person name="Moy G.W."/>
            <person name="Vacquier V.D."/>
        </authorList>
    </citation>
    <scope>NUCLEOTIDE SEQUENCE [LARGE SCALE GENOMIC DNA]</scope>
    <source>
        <strain evidence="3 4">CGMCC 1.8909</strain>
    </source>
</reference>
<evidence type="ECO:0000313" key="3">
    <source>
        <dbReference type="EMBL" id="SIS07593.1"/>
    </source>
</evidence>
<dbReference type="EMBL" id="FTNP01000009">
    <property type="protein sequence ID" value="SIS07593.1"/>
    <property type="molecule type" value="Genomic_DNA"/>
</dbReference>
<dbReference type="Proteomes" id="UP000185687">
    <property type="component" value="Unassembled WGS sequence"/>
</dbReference>
<gene>
    <name evidence="2" type="ORF">BB347_18670</name>
    <name evidence="3" type="ORF">SAMN05421809_3724</name>
</gene>
<evidence type="ECO:0000256" key="1">
    <source>
        <dbReference type="SAM" id="MobiDB-lite"/>
    </source>
</evidence>
<proteinExistence type="predicted"/>
<reference evidence="2 5" key="1">
    <citation type="submission" date="2017-01" db="EMBL/GenBank/DDBJ databases">
        <title>Complete genome sequence of Haloterrigena daqingensis type strain (JX313T).</title>
        <authorList>
            <person name="Shuang W."/>
        </authorList>
    </citation>
    <scope>NUCLEOTIDE SEQUENCE [LARGE SCALE GENOMIC DNA]</scope>
    <source>
        <strain evidence="5">JX313</strain>
        <strain evidence="2">JX313T</strain>
        <plasmid evidence="5">Plasmid unnamed3</plasmid>
        <plasmid evidence="2">unnamed3</plasmid>
    </source>
</reference>
<evidence type="ECO:0000313" key="4">
    <source>
        <dbReference type="Proteomes" id="UP000185687"/>
    </source>
</evidence>
<keyword evidence="4" id="KW-1185">Reference proteome</keyword>